<proteinExistence type="predicted"/>
<evidence type="ECO:0000313" key="2">
    <source>
        <dbReference type="Proteomes" id="UP001239462"/>
    </source>
</evidence>
<protein>
    <submittedName>
        <fullName evidence="1">Uncharacterized protein</fullName>
    </submittedName>
</protein>
<evidence type="ECO:0000313" key="1">
    <source>
        <dbReference type="EMBL" id="MDM4014176.1"/>
    </source>
</evidence>
<sequence>MKLQFSLKDVLGVTLIAAISIALMINEQRHRHQIDQLRNSLSQRRSILRTVEYGAATLSLLSLNPVIWEDRRCARFLKHELALSLIDHWQNQAMIDQVAETPGYSIEFAAEALTYLECQDANEFKRLARGELSIYPCDAISFAVSDLTASEFDSFGQFLCTAINR</sequence>
<comment type="caution">
    <text evidence="1">The sequence shown here is derived from an EMBL/GenBank/DDBJ whole genome shotgun (WGS) entry which is preliminary data.</text>
</comment>
<keyword evidence="2" id="KW-1185">Reference proteome</keyword>
<name>A0ABT7PD61_9BACT</name>
<reference evidence="1 2" key="1">
    <citation type="submission" date="2023-06" db="EMBL/GenBank/DDBJ databases">
        <title>Roseiconus lacunae JC819 isolated from Gulf of Mannar region, Tamil Nadu.</title>
        <authorList>
            <person name="Pk S."/>
            <person name="Ch S."/>
            <person name="Ch V.R."/>
        </authorList>
    </citation>
    <scope>NUCLEOTIDE SEQUENCE [LARGE SCALE GENOMIC DNA]</scope>
    <source>
        <strain evidence="1 2">JC819</strain>
    </source>
</reference>
<dbReference type="RefSeq" id="WP_289161935.1">
    <property type="nucleotide sequence ID" value="NZ_JASZZN010000001.1"/>
</dbReference>
<accession>A0ABT7PD61</accession>
<dbReference type="EMBL" id="JASZZN010000001">
    <property type="protein sequence ID" value="MDM4014176.1"/>
    <property type="molecule type" value="Genomic_DNA"/>
</dbReference>
<gene>
    <name evidence="1" type="ORF">QTN89_01955</name>
</gene>
<organism evidence="1 2">
    <name type="scientific">Roseiconus lacunae</name>
    <dbReference type="NCBI Taxonomy" id="2605694"/>
    <lineage>
        <taxon>Bacteria</taxon>
        <taxon>Pseudomonadati</taxon>
        <taxon>Planctomycetota</taxon>
        <taxon>Planctomycetia</taxon>
        <taxon>Pirellulales</taxon>
        <taxon>Pirellulaceae</taxon>
        <taxon>Roseiconus</taxon>
    </lineage>
</organism>
<dbReference type="Proteomes" id="UP001239462">
    <property type="component" value="Unassembled WGS sequence"/>
</dbReference>